<organism evidence="8 9">
    <name type="scientific">Candidatus Limousia pullorum</name>
    <dbReference type="NCBI Taxonomy" id="2840860"/>
    <lineage>
        <taxon>Bacteria</taxon>
        <taxon>Bacillati</taxon>
        <taxon>Bacillota</taxon>
        <taxon>Clostridia</taxon>
        <taxon>Eubacteriales</taxon>
        <taxon>Oscillospiraceae</taxon>
        <taxon>Oscillospiraceae incertae sedis</taxon>
        <taxon>Candidatus Limousia</taxon>
    </lineage>
</organism>
<feature type="binding site" evidence="5">
    <location>
        <position position="73"/>
    </location>
    <ligand>
        <name>ATP</name>
        <dbReference type="ChEBI" id="CHEBI:30616"/>
    </ligand>
</feature>
<feature type="binding site" evidence="5">
    <location>
        <begin position="190"/>
        <end position="195"/>
    </location>
    <ligand>
        <name>ATP</name>
        <dbReference type="ChEBI" id="CHEBI:30616"/>
    </ligand>
</feature>
<feature type="binding site" evidence="5">
    <location>
        <begin position="159"/>
        <end position="163"/>
    </location>
    <ligand>
        <name>ATP</name>
        <dbReference type="ChEBI" id="CHEBI:30616"/>
    </ligand>
</feature>
<evidence type="ECO:0000256" key="1">
    <source>
        <dbReference type="ARBA" id="ARBA00022679"/>
    </source>
</evidence>
<dbReference type="InterPro" id="IPR022414">
    <property type="entry name" value="ATP-guanido_PTrfase_cat"/>
</dbReference>
<name>A0A9D1LXZ1_9FIRM</name>
<evidence type="ECO:0000256" key="3">
    <source>
        <dbReference type="ARBA" id="ARBA00022777"/>
    </source>
</evidence>
<keyword evidence="1 5" id="KW-0808">Transferase</keyword>
<dbReference type="GO" id="GO:0046314">
    <property type="term" value="P:phosphocreatine biosynthetic process"/>
    <property type="evidence" value="ECO:0007669"/>
    <property type="project" value="InterPro"/>
</dbReference>
<dbReference type="NCBIfam" id="NF002194">
    <property type="entry name" value="PRK01059.1-4"/>
    <property type="match status" value="1"/>
</dbReference>
<protein>
    <submittedName>
        <fullName evidence="8">Protein arginine kinase</fullName>
        <ecNumber evidence="8">2.7.14.1</ecNumber>
    </submittedName>
</protein>
<keyword evidence="4 5" id="KW-0067">ATP-binding</keyword>
<keyword evidence="2 5" id="KW-0547">Nucleotide-binding</keyword>
<dbReference type="InterPro" id="IPR014746">
    <property type="entry name" value="Gln_synth/guanido_kin_cat_dom"/>
</dbReference>
<proteinExistence type="inferred from homology"/>
<evidence type="ECO:0000256" key="2">
    <source>
        <dbReference type="ARBA" id="ARBA00022741"/>
    </source>
</evidence>
<dbReference type="EC" id="2.7.14.1" evidence="8"/>
<accession>A0A9D1LXZ1</accession>
<keyword evidence="3 5" id="KW-0418">Kinase</keyword>
<dbReference type="PROSITE" id="PS00112">
    <property type="entry name" value="PHOSPHAGEN_KINASE"/>
    <property type="match status" value="1"/>
</dbReference>
<dbReference type="PROSITE" id="PS51510">
    <property type="entry name" value="PHOSPHAGEN_KINASE_C"/>
    <property type="match status" value="1"/>
</dbReference>
<evidence type="ECO:0000259" key="7">
    <source>
        <dbReference type="PROSITE" id="PS51510"/>
    </source>
</evidence>
<dbReference type="SUPFAM" id="SSF55931">
    <property type="entry name" value="Glutamine synthetase/guanido kinase"/>
    <property type="match status" value="1"/>
</dbReference>
<evidence type="ECO:0000313" key="8">
    <source>
        <dbReference type="EMBL" id="HIU50041.1"/>
    </source>
</evidence>
<dbReference type="InterPro" id="IPR023660">
    <property type="entry name" value="Arg_Kinase"/>
</dbReference>
<dbReference type="PANTHER" id="PTHR11547:SF38">
    <property type="entry name" value="ARGININE KINASE 1-RELATED"/>
    <property type="match status" value="1"/>
</dbReference>
<reference evidence="8" key="1">
    <citation type="submission" date="2020-10" db="EMBL/GenBank/DDBJ databases">
        <authorList>
            <person name="Gilroy R."/>
        </authorList>
    </citation>
    <scope>NUCLEOTIDE SEQUENCE</scope>
    <source>
        <strain evidence="8">ChiGjej1B1-1684</strain>
    </source>
</reference>
<sequence>MDNSIVVSTRIRLARNLKGYPFPSRLDSKRKNEIVQKVYNALKEGNSAISSDFQLIKVGELTRAQGLSFVEKHLISPEFINGDKEGRALVLKDDKKVSIMINEEDHVRIQIITDGLNLEGAYDLADKIDTLLDENLDFAFDEKLGYLTQCPTNLGTGMRASVMLHLPALQKTGALSRIGGNLSKLGLTIRGIYGEGTEPKGAMYQLSNQVTLGISESAAIENLKNITDQLASQEVKARETIMKSVSMRDTVHRSLGILKYALAVSHDEAMELLSNVRMGVVSGEITGINCETIDKLIPEIQPATMIVTAGENLDPEKRDILRAKTIRERLGA</sequence>
<dbReference type="InterPro" id="IPR022415">
    <property type="entry name" value="ATP-guanido_PTrfase_AS"/>
</dbReference>
<dbReference type="GO" id="GO:0005615">
    <property type="term" value="C:extracellular space"/>
    <property type="evidence" value="ECO:0007669"/>
    <property type="project" value="TreeGrafter"/>
</dbReference>
<dbReference type="GO" id="GO:0004111">
    <property type="term" value="F:creatine kinase activity"/>
    <property type="evidence" value="ECO:0007669"/>
    <property type="project" value="InterPro"/>
</dbReference>
<dbReference type="EMBL" id="DVNG01000046">
    <property type="protein sequence ID" value="HIU50041.1"/>
    <property type="molecule type" value="Genomic_DNA"/>
</dbReference>
<reference evidence="8" key="2">
    <citation type="journal article" date="2021" name="PeerJ">
        <title>Extensive microbial diversity within the chicken gut microbiome revealed by metagenomics and culture.</title>
        <authorList>
            <person name="Gilroy R."/>
            <person name="Ravi A."/>
            <person name="Getino M."/>
            <person name="Pursley I."/>
            <person name="Horton D.L."/>
            <person name="Alikhan N.F."/>
            <person name="Baker D."/>
            <person name="Gharbi K."/>
            <person name="Hall N."/>
            <person name="Watson M."/>
            <person name="Adriaenssens E.M."/>
            <person name="Foster-Nyarko E."/>
            <person name="Jarju S."/>
            <person name="Secka A."/>
            <person name="Antonio M."/>
            <person name="Oren A."/>
            <person name="Chaudhuri R.R."/>
            <person name="La Ragione R."/>
            <person name="Hildebrand F."/>
            <person name="Pallen M.J."/>
        </authorList>
    </citation>
    <scope>NUCLEOTIDE SEQUENCE</scope>
    <source>
        <strain evidence="8">ChiGjej1B1-1684</strain>
    </source>
</reference>
<dbReference type="PANTHER" id="PTHR11547">
    <property type="entry name" value="ARGININE OR CREATINE KINASE"/>
    <property type="match status" value="1"/>
</dbReference>
<feature type="binding site" evidence="5">
    <location>
        <position position="108"/>
    </location>
    <ligand>
        <name>ATP</name>
        <dbReference type="ChEBI" id="CHEBI:30616"/>
    </ligand>
</feature>
<evidence type="ECO:0000256" key="4">
    <source>
        <dbReference type="ARBA" id="ARBA00022840"/>
    </source>
</evidence>
<dbReference type="Proteomes" id="UP000824118">
    <property type="component" value="Unassembled WGS sequence"/>
</dbReference>
<evidence type="ECO:0000256" key="6">
    <source>
        <dbReference type="RuleBase" id="RU000505"/>
    </source>
</evidence>
<feature type="domain" description="Phosphagen kinase C-terminal" evidence="7">
    <location>
        <begin position="5"/>
        <end position="237"/>
    </location>
</feature>
<dbReference type="GO" id="GO:1990424">
    <property type="term" value="F:protein arginine kinase activity"/>
    <property type="evidence" value="ECO:0007669"/>
    <property type="project" value="UniProtKB-EC"/>
</dbReference>
<dbReference type="Gene3D" id="3.30.590.10">
    <property type="entry name" value="Glutamine synthetase/guanido kinase, catalytic domain"/>
    <property type="match status" value="1"/>
</dbReference>
<dbReference type="InterPro" id="IPR000749">
    <property type="entry name" value="ATP-guanido_PTrfase"/>
</dbReference>
<dbReference type="Pfam" id="PF00217">
    <property type="entry name" value="ATP-gua_Ptrans"/>
    <property type="match status" value="1"/>
</dbReference>
<dbReference type="CDD" id="cd07930">
    <property type="entry name" value="bacterial_phosphagen_kinase"/>
    <property type="match status" value="1"/>
</dbReference>
<comment type="similarity">
    <text evidence="5 6">Belongs to the ATP:guanido phosphotransferase family.</text>
</comment>
<dbReference type="AlphaFoldDB" id="A0A9D1LXZ1"/>
<evidence type="ECO:0000256" key="5">
    <source>
        <dbReference type="PROSITE-ProRule" id="PRU00843"/>
    </source>
</evidence>
<gene>
    <name evidence="8" type="ORF">IAD22_03405</name>
</gene>
<evidence type="ECO:0000313" key="9">
    <source>
        <dbReference type="Proteomes" id="UP000824118"/>
    </source>
</evidence>
<dbReference type="GO" id="GO:0005524">
    <property type="term" value="F:ATP binding"/>
    <property type="evidence" value="ECO:0007669"/>
    <property type="project" value="UniProtKB-UniRule"/>
</dbReference>
<comment type="caution">
    <text evidence="8">The sequence shown here is derived from an EMBL/GenBank/DDBJ whole genome shotgun (WGS) entry which is preliminary data.</text>
</comment>
<feature type="binding site" evidence="5">
    <location>
        <begin position="8"/>
        <end position="12"/>
    </location>
    <ligand>
        <name>ATP</name>
        <dbReference type="ChEBI" id="CHEBI:30616"/>
    </ligand>
</feature>